<protein>
    <submittedName>
        <fullName evidence="1">Uncharacterized protein</fullName>
    </submittedName>
</protein>
<name>A0A4C1SME5_EUMVA</name>
<proteinExistence type="predicted"/>
<dbReference type="Proteomes" id="UP000299102">
    <property type="component" value="Unassembled WGS sequence"/>
</dbReference>
<evidence type="ECO:0000313" key="1">
    <source>
        <dbReference type="EMBL" id="GBP03312.1"/>
    </source>
</evidence>
<comment type="caution">
    <text evidence="1">The sequence shown here is derived from an EMBL/GenBank/DDBJ whole genome shotgun (WGS) entry which is preliminary data.</text>
</comment>
<organism evidence="1 2">
    <name type="scientific">Eumeta variegata</name>
    <name type="common">Bagworm moth</name>
    <name type="synonym">Eumeta japonica</name>
    <dbReference type="NCBI Taxonomy" id="151549"/>
    <lineage>
        <taxon>Eukaryota</taxon>
        <taxon>Metazoa</taxon>
        <taxon>Ecdysozoa</taxon>
        <taxon>Arthropoda</taxon>
        <taxon>Hexapoda</taxon>
        <taxon>Insecta</taxon>
        <taxon>Pterygota</taxon>
        <taxon>Neoptera</taxon>
        <taxon>Endopterygota</taxon>
        <taxon>Lepidoptera</taxon>
        <taxon>Glossata</taxon>
        <taxon>Ditrysia</taxon>
        <taxon>Tineoidea</taxon>
        <taxon>Psychidae</taxon>
        <taxon>Oiketicinae</taxon>
        <taxon>Eumeta</taxon>
    </lineage>
</organism>
<dbReference type="EMBL" id="BGZK01000009">
    <property type="protein sequence ID" value="GBP03312.1"/>
    <property type="molecule type" value="Genomic_DNA"/>
</dbReference>
<dbReference type="AlphaFoldDB" id="A0A4C1SME5"/>
<sequence>MISIIGTKFLTAGLEEIRILLRDRTEKNVIVKPKCNENWKAFSVLGGVASLSYVKFNCPSPPPWAASGGQLVSSMNNSRAVRARPVGEGSRDRGANDLALTLRRRAARGRIDWAAAARRRRLWPLQISVVGAIQRITGILRCWCSAIAALGAL</sequence>
<accession>A0A4C1SME5</accession>
<keyword evidence="2" id="KW-1185">Reference proteome</keyword>
<evidence type="ECO:0000313" key="2">
    <source>
        <dbReference type="Proteomes" id="UP000299102"/>
    </source>
</evidence>
<gene>
    <name evidence="1" type="ORF">EVAR_2709_1</name>
</gene>
<reference evidence="1 2" key="1">
    <citation type="journal article" date="2019" name="Commun. Biol.">
        <title>The bagworm genome reveals a unique fibroin gene that provides high tensile strength.</title>
        <authorList>
            <person name="Kono N."/>
            <person name="Nakamura H."/>
            <person name="Ohtoshi R."/>
            <person name="Tomita M."/>
            <person name="Numata K."/>
            <person name="Arakawa K."/>
        </authorList>
    </citation>
    <scope>NUCLEOTIDE SEQUENCE [LARGE SCALE GENOMIC DNA]</scope>
</reference>